<accession>A0A8R1UFJ2</accession>
<organism evidence="6 7">
    <name type="scientific">Pristionchus pacificus</name>
    <name type="common">Parasitic nematode worm</name>
    <dbReference type="NCBI Taxonomy" id="54126"/>
    <lineage>
        <taxon>Eukaryota</taxon>
        <taxon>Metazoa</taxon>
        <taxon>Ecdysozoa</taxon>
        <taxon>Nematoda</taxon>
        <taxon>Chromadorea</taxon>
        <taxon>Rhabditida</taxon>
        <taxon>Rhabditina</taxon>
        <taxon>Diplogasteromorpha</taxon>
        <taxon>Diplogasteroidea</taxon>
        <taxon>Neodiplogasteridae</taxon>
        <taxon>Pristionchus</taxon>
    </lineage>
</organism>
<evidence type="ECO:0000256" key="2">
    <source>
        <dbReference type="ARBA" id="ARBA00009166"/>
    </source>
</evidence>
<proteinExistence type="inferred from homology"/>
<dbReference type="InterPro" id="IPR050920">
    <property type="entry name" value="Nematode_rcpt-like_delta"/>
</dbReference>
<dbReference type="AlphaFoldDB" id="A0A2A6CKD8"/>
<evidence type="ECO:0000256" key="3">
    <source>
        <dbReference type="ARBA" id="ARBA00022692"/>
    </source>
</evidence>
<dbReference type="Pfam" id="PF10317">
    <property type="entry name" value="7TM_GPCR_Srd"/>
    <property type="match status" value="1"/>
</dbReference>
<keyword evidence="4" id="KW-1133">Transmembrane helix</keyword>
<keyword evidence="7" id="KW-1185">Reference proteome</keyword>
<sequence>FLLHLLIAGNAIFLNGLLLFAAFPSLPKASLSYAVLTKIQAIADLISSAIVLTTMHRSVPCEWSLIFVAYGPCSLFGSTACYYRNAVVFGAYSVSVGVHMQESDNNSTLSQRNMYVISNQYEISMVRNMYEIRNQYCNVISMGVTYGLMRYRSFFLRKGQSSSLWIAACILSFFAFFHETLAKILHMPSQKKNNMSNSTRMLHQQFVKSNELPALLSPIIIFTHIGHYS</sequence>
<gene>
    <name evidence="6" type="primary">WBGene00111634</name>
</gene>
<evidence type="ECO:0000256" key="5">
    <source>
        <dbReference type="ARBA" id="ARBA00023136"/>
    </source>
</evidence>
<dbReference type="EnsemblMetazoa" id="PPA22080.1">
    <property type="protein sequence ID" value="PPA22080.1"/>
    <property type="gene ID" value="WBGene00111634"/>
</dbReference>
<dbReference type="Proteomes" id="UP000005239">
    <property type="component" value="Unassembled WGS sequence"/>
</dbReference>
<accession>A0A2A6CKD8</accession>
<dbReference type="PANTHER" id="PTHR22945">
    <property type="entry name" value="SERPENTINE RECEPTOR, CLASS D DELTA"/>
    <property type="match status" value="1"/>
</dbReference>
<reference evidence="7" key="1">
    <citation type="journal article" date="2008" name="Nat. Genet.">
        <title>The Pristionchus pacificus genome provides a unique perspective on nematode lifestyle and parasitism.</title>
        <authorList>
            <person name="Dieterich C."/>
            <person name="Clifton S.W."/>
            <person name="Schuster L.N."/>
            <person name="Chinwalla A."/>
            <person name="Delehaunty K."/>
            <person name="Dinkelacker I."/>
            <person name="Fulton L."/>
            <person name="Fulton R."/>
            <person name="Godfrey J."/>
            <person name="Minx P."/>
            <person name="Mitreva M."/>
            <person name="Roeseler W."/>
            <person name="Tian H."/>
            <person name="Witte H."/>
            <person name="Yang S.P."/>
            <person name="Wilson R.K."/>
            <person name="Sommer R.J."/>
        </authorList>
    </citation>
    <scope>NUCLEOTIDE SEQUENCE [LARGE SCALE GENOMIC DNA]</scope>
    <source>
        <strain evidence="7">PS312</strain>
    </source>
</reference>
<dbReference type="InterPro" id="IPR019421">
    <property type="entry name" value="7TM_GPCR_serpentine_rcpt_Srd"/>
</dbReference>
<comment type="subcellular location">
    <subcellularLocation>
        <location evidence="1">Membrane</location>
        <topology evidence="1">Multi-pass membrane protein</topology>
    </subcellularLocation>
</comment>
<evidence type="ECO:0000256" key="4">
    <source>
        <dbReference type="ARBA" id="ARBA00022989"/>
    </source>
</evidence>
<reference evidence="6" key="2">
    <citation type="submission" date="2022-06" db="UniProtKB">
        <authorList>
            <consortium name="EnsemblMetazoa"/>
        </authorList>
    </citation>
    <scope>IDENTIFICATION</scope>
    <source>
        <strain evidence="6">PS312</strain>
    </source>
</reference>
<evidence type="ECO:0000313" key="6">
    <source>
        <dbReference type="EnsemblMetazoa" id="PPA22080.1"/>
    </source>
</evidence>
<evidence type="ECO:0000256" key="1">
    <source>
        <dbReference type="ARBA" id="ARBA00004141"/>
    </source>
</evidence>
<dbReference type="PANTHER" id="PTHR22945:SF40">
    <property type="entry name" value="SERPENTINE RECEPTOR, CLASS D (DELTA)-RELATED"/>
    <property type="match status" value="1"/>
</dbReference>
<evidence type="ECO:0000313" key="7">
    <source>
        <dbReference type="Proteomes" id="UP000005239"/>
    </source>
</evidence>
<name>A0A2A6CKD8_PRIPA</name>
<keyword evidence="5" id="KW-0472">Membrane</keyword>
<dbReference type="GO" id="GO:0016020">
    <property type="term" value="C:membrane"/>
    <property type="evidence" value="ECO:0007669"/>
    <property type="project" value="UniProtKB-SubCell"/>
</dbReference>
<protein>
    <submittedName>
        <fullName evidence="6">G protein-coupled receptor</fullName>
    </submittedName>
</protein>
<comment type="similarity">
    <text evidence="2">Belongs to the nematode receptor-like protein srd family.</text>
</comment>
<keyword evidence="3" id="KW-0812">Transmembrane</keyword>